<dbReference type="EMBL" id="JABGBN010000008">
    <property type="protein sequence ID" value="NOL52354.1"/>
    <property type="molecule type" value="Genomic_DNA"/>
</dbReference>
<dbReference type="AlphaFoldDB" id="A0A849P7S8"/>
<protein>
    <submittedName>
        <fullName evidence="4">Enoyl-CoA hydratase</fullName>
    </submittedName>
</protein>
<keyword evidence="2" id="KW-0576">Peroxisome</keyword>
<evidence type="ECO:0000313" key="5">
    <source>
        <dbReference type="Proteomes" id="UP000537862"/>
    </source>
</evidence>
<dbReference type="CDD" id="cd06558">
    <property type="entry name" value="crotonase-like"/>
    <property type="match status" value="1"/>
</dbReference>
<dbReference type="Pfam" id="PF00378">
    <property type="entry name" value="ECH_1"/>
    <property type="match status" value="1"/>
</dbReference>
<name>A0A849P7S8_9BURK</name>
<evidence type="ECO:0000256" key="2">
    <source>
        <dbReference type="ARBA" id="ARBA00023140"/>
    </source>
</evidence>
<accession>A0A849P7S8</accession>
<dbReference type="GO" id="GO:0004165">
    <property type="term" value="F:delta(3)-delta(2)-enoyl-CoA isomerase activity"/>
    <property type="evidence" value="ECO:0007669"/>
    <property type="project" value="UniProtKB-ARBA"/>
</dbReference>
<dbReference type="PANTHER" id="PTHR43684">
    <property type="match status" value="1"/>
</dbReference>
<dbReference type="InterPro" id="IPR029045">
    <property type="entry name" value="ClpP/crotonase-like_dom_sf"/>
</dbReference>
<evidence type="ECO:0000256" key="3">
    <source>
        <dbReference type="ARBA" id="ARBA00023235"/>
    </source>
</evidence>
<proteinExistence type="predicted"/>
<dbReference type="Gene3D" id="3.90.226.10">
    <property type="entry name" value="2-enoyl-CoA Hydratase, Chain A, domain 1"/>
    <property type="match status" value="1"/>
</dbReference>
<comment type="subcellular location">
    <subcellularLocation>
        <location evidence="1">Peroxisome</location>
    </subcellularLocation>
</comment>
<comment type="caution">
    <text evidence="4">The sequence shown here is derived from an EMBL/GenBank/DDBJ whole genome shotgun (WGS) entry which is preliminary data.</text>
</comment>
<evidence type="ECO:0000313" key="4">
    <source>
        <dbReference type="EMBL" id="NOL52354.1"/>
    </source>
</evidence>
<dbReference type="InterPro" id="IPR051053">
    <property type="entry name" value="ECH/Chromodomain_protein"/>
</dbReference>
<dbReference type="RefSeq" id="WP_171681044.1">
    <property type="nucleotide sequence ID" value="NZ_JABGBN010000008.1"/>
</dbReference>
<dbReference type="InterPro" id="IPR001753">
    <property type="entry name" value="Enoyl-CoA_hydra/iso"/>
</dbReference>
<keyword evidence="5" id="KW-1185">Reference proteome</keyword>
<dbReference type="PANTHER" id="PTHR43684:SF1">
    <property type="entry name" value="ENOYL-COA DELTA ISOMERASE 2"/>
    <property type="match status" value="1"/>
</dbReference>
<gene>
    <name evidence="4" type="ORF">HKX39_09280</name>
</gene>
<dbReference type="SUPFAM" id="SSF52096">
    <property type="entry name" value="ClpP/crotonase"/>
    <property type="match status" value="1"/>
</dbReference>
<organism evidence="4 5">
    <name type="scientific">Pelistega suis</name>
    <dbReference type="NCBI Taxonomy" id="1631957"/>
    <lineage>
        <taxon>Bacteria</taxon>
        <taxon>Pseudomonadati</taxon>
        <taxon>Pseudomonadota</taxon>
        <taxon>Betaproteobacteria</taxon>
        <taxon>Burkholderiales</taxon>
        <taxon>Alcaligenaceae</taxon>
        <taxon>Pelistega</taxon>
    </lineage>
</organism>
<sequence length="248" mass="27481">MTSDKVLIHEENKILRITINRPDVRNALDRETYALLAQTIDATVDRDDLHTIIITGAANYFTAGNDLHDFQKTPEAVSPAMVFLESLNKATIPIIAAVEGGAVGIGVTMLLHCDFVYAGKDTRFQLPFIHLALCPEGASSVLLAQYVGIRQANEWLFRGNPFSAEKAFEAGLINQVSESGQAIHDAQKLAEELTQHSLASLKHTKRLLKRQISPVVAETIHIERKAFAECLQSEAAQEKFRKFFANKK</sequence>
<reference evidence="4 5" key="1">
    <citation type="submission" date="2020-05" db="EMBL/GenBank/DDBJ databases">
        <authorList>
            <person name="Niu N."/>
        </authorList>
    </citation>
    <scope>NUCLEOTIDE SEQUENCE [LARGE SCALE GENOMIC DNA]</scope>
    <source>
        <strain evidence="4 5">3340-03</strain>
    </source>
</reference>
<evidence type="ECO:0000256" key="1">
    <source>
        <dbReference type="ARBA" id="ARBA00004275"/>
    </source>
</evidence>
<keyword evidence="3" id="KW-0413">Isomerase</keyword>
<dbReference type="Proteomes" id="UP000537862">
    <property type="component" value="Unassembled WGS sequence"/>
</dbReference>